<dbReference type="InterPro" id="IPR006175">
    <property type="entry name" value="YjgF/YER057c/UK114"/>
</dbReference>
<evidence type="ECO:0000313" key="1">
    <source>
        <dbReference type="EMBL" id="PJJ62589.1"/>
    </source>
</evidence>
<dbReference type="EMBL" id="PGFD01000004">
    <property type="protein sequence ID" value="PJJ62589.1"/>
    <property type="molecule type" value="Genomic_DNA"/>
</dbReference>
<dbReference type="Proteomes" id="UP000228740">
    <property type="component" value="Unassembled WGS sequence"/>
</dbReference>
<dbReference type="SUPFAM" id="SSF55298">
    <property type="entry name" value="YjgF-like"/>
    <property type="match status" value="1"/>
</dbReference>
<proteinExistence type="predicted"/>
<dbReference type="GO" id="GO:0019239">
    <property type="term" value="F:deaminase activity"/>
    <property type="evidence" value="ECO:0007669"/>
    <property type="project" value="TreeGrafter"/>
</dbReference>
<protein>
    <submittedName>
        <fullName evidence="1">Enamine deaminase RidA (YjgF/YER057c/UK114 family)</fullName>
    </submittedName>
</protein>
<dbReference type="PANTHER" id="PTHR11803">
    <property type="entry name" value="2-IMINOBUTANOATE/2-IMINOPROPANOATE DEAMINASE RIDA"/>
    <property type="match status" value="1"/>
</dbReference>
<dbReference type="Pfam" id="PF01042">
    <property type="entry name" value="Ribonuc_L-PSP"/>
    <property type="match status" value="1"/>
</dbReference>
<accession>A0A2M9BXB0</accession>
<sequence>MSTKEFKTFNMPWEKVYGYVQSVKNGNTVWISGQLGHDMDGNLTDGMENQFRQSYRNIEKLLAEYEMGAGNVVEEVIYVTDMKEGFESRKITGKEFYGEECIVASTIIGVTELALPGQKVEIKIVAKS</sequence>
<name>A0A2M9BXB0_9FLAO</name>
<organism evidence="1 2">
    <name type="scientific">Chryseobacterium geocarposphaerae</name>
    <dbReference type="NCBI Taxonomy" id="1416776"/>
    <lineage>
        <taxon>Bacteria</taxon>
        <taxon>Pseudomonadati</taxon>
        <taxon>Bacteroidota</taxon>
        <taxon>Flavobacteriia</taxon>
        <taxon>Flavobacteriales</taxon>
        <taxon>Weeksellaceae</taxon>
        <taxon>Chryseobacterium group</taxon>
        <taxon>Chryseobacterium</taxon>
    </lineage>
</organism>
<dbReference type="AlphaFoldDB" id="A0A2M9BXB0"/>
<dbReference type="CDD" id="cd00448">
    <property type="entry name" value="YjgF_YER057c_UK114_family"/>
    <property type="match status" value="1"/>
</dbReference>
<reference evidence="1 2" key="1">
    <citation type="submission" date="2017-11" db="EMBL/GenBank/DDBJ databases">
        <title>Genomic Encyclopedia of Archaeal and Bacterial Type Strains, Phase II (KMG-II): From Individual Species to Whole Genera.</title>
        <authorList>
            <person name="Goeker M."/>
        </authorList>
    </citation>
    <scope>NUCLEOTIDE SEQUENCE [LARGE SCALE GENOMIC DNA]</scope>
    <source>
        <strain evidence="1 2">DSM 27617</strain>
    </source>
</reference>
<dbReference type="Gene3D" id="3.30.1330.40">
    <property type="entry name" value="RutC-like"/>
    <property type="match status" value="1"/>
</dbReference>
<dbReference type="InterPro" id="IPR035959">
    <property type="entry name" value="RutC-like_sf"/>
</dbReference>
<dbReference type="OrthoDB" id="9799840at2"/>
<keyword evidence="2" id="KW-1185">Reference proteome</keyword>
<comment type="caution">
    <text evidence="1">The sequence shown here is derived from an EMBL/GenBank/DDBJ whole genome shotgun (WGS) entry which is preliminary data.</text>
</comment>
<dbReference type="GO" id="GO:0005829">
    <property type="term" value="C:cytosol"/>
    <property type="evidence" value="ECO:0007669"/>
    <property type="project" value="TreeGrafter"/>
</dbReference>
<dbReference type="PANTHER" id="PTHR11803:SF39">
    <property type="entry name" value="2-IMINOBUTANOATE_2-IMINOPROPANOATE DEAMINASE"/>
    <property type="match status" value="1"/>
</dbReference>
<dbReference type="RefSeq" id="WP_100378357.1">
    <property type="nucleotide sequence ID" value="NZ_PGFD01000004.1"/>
</dbReference>
<gene>
    <name evidence="1" type="ORF">CLV73_3756</name>
</gene>
<evidence type="ECO:0000313" key="2">
    <source>
        <dbReference type="Proteomes" id="UP000228740"/>
    </source>
</evidence>